<evidence type="ECO:0000313" key="10">
    <source>
        <dbReference type="EMBL" id="OHS92849.1"/>
    </source>
</evidence>
<accession>A0A1J4J270</accession>
<evidence type="ECO:0000256" key="7">
    <source>
        <dbReference type="ARBA" id="ARBA00048336"/>
    </source>
</evidence>
<dbReference type="GO" id="GO:0005737">
    <property type="term" value="C:cytoplasm"/>
    <property type="evidence" value="ECO:0007669"/>
    <property type="project" value="TreeGrafter"/>
</dbReference>
<dbReference type="EMBL" id="MLAK01001459">
    <property type="protein sequence ID" value="OHS92849.1"/>
    <property type="molecule type" value="Genomic_DNA"/>
</dbReference>
<dbReference type="SMART" id="SM00156">
    <property type="entry name" value="PP2Ac"/>
    <property type="match status" value="1"/>
</dbReference>
<keyword evidence="3 8" id="KW-0378">Hydrolase</keyword>
<dbReference type="GO" id="GO:0046872">
    <property type="term" value="F:metal ion binding"/>
    <property type="evidence" value="ECO:0007669"/>
    <property type="project" value="UniProtKB-KW"/>
</dbReference>
<dbReference type="Gene3D" id="3.60.21.10">
    <property type="match status" value="1"/>
</dbReference>
<dbReference type="PRINTS" id="PR00114">
    <property type="entry name" value="STPHPHTASE"/>
</dbReference>
<evidence type="ECO:0000256" key="8">
    <source>
        <dbReference type="RuleBase" id="RU004273"/>
    </source>
</evidence>
<keyword evidence="11" id="KW-1185">Reference proteome</keyword>
<dbReference type="InterPro" id="IPR006186">
    <property type="entry name" value="Ser/Thr-sp_prot-phosphatase"/>
</dbReference>
<feature type="domain" description="Serine/threonine specific protein phosphatases" evidence="9">
    <location>
        <begin position="162"/>
        <end position="167"/>
    </location>
</feature>
<keyword evidence="2" id="KW-0479">Metal-binding</keyword>
<dbReference type="AlphaFoldDB" id="A0A1J4J270"/>
<proteinExistence type="inferred from homology"/>
<evidence type="ECO:0000259" key="9">
    <source>
        <dbReference type="PROSITE" id="PS00125"/>
    </source>
</evidence>
<dbReference type="CDD" id="cd00144">
    <property type="entry name" value="MPP_PPP_family"/>
    <property type="match status" value="1"/>
</dbReference>
<dbReference type="VEuPathDB" id="TrichDB:TRFO_12205"/>
<evidence type="ECO:0000256" key="5">
    <source>
        <dbReference type="ARBA" id="ARBA00023211"/>
    </source>
</evidence>
<dbReference type="EC" id="3.1.3.16" evidence="8"/>
<dbReference type="PANTHER" id="PTHR11668:SF300">
    <property type="entry name" value="SERINE_THREONINE-PROTEIN PHOSPHATASE"/>
    <property type="match status" value="1"/>
</dbReference>
<comment type="cofactor">
    <cofactor evidence="1">
        <name>Mn(2+)</name>
        <dbReference type="ChEBI" id="CHEBI:29035"/>
    </cofactor>
</comment>
<dbReference type="Proteomes" id="UP000179807">
    <property type="component" value="Unassembled WGS sequence"/>
</dbReference>
<comment type="similarity">
    <text evidence="8">Belongs to the PPP phosphatase family.</text>
</comment>
<keyword evidence="5" id="KW-0464">Manganese</keyword>
<comment type="catalytic activity">
    <reaction evidence="6">
        <text>O-phospho-L-seryl-[protein] + H2O = L-seryl-[protein] + phosphate</text>
        <dbReference type="Rhea" id="RHEA:20629"/>
        <dbReference type="Rhea" id="RHEA-COMP:9863"/>
        <dbReference type="Rhea" id="RHEA-COMP:11604"/>
        <dbReference type="ChEBI" id="CHEBI:15377"/>
        <dbReference type="ChEBI" id="CHEBI:29999"/>
        <dbReference type="ChEBI" id="CHEBI:43474"/>
        <dbReference type="ChEBI" id="CHEBI:83421"/>
        <dbReference type="EC" id="3.1.3.16"/>
    </reaction>
</comment>
<reference evidence="10" key="1">
    <citation type="submission" date="2016-10" db="EMBL/GenBank/DDBJ databases">
        <authorList>
            <person name="Benchimol M."/>
            <person name="Almeida L.G."/>
            <person name="Vasconcelos A.T."/>
            <person name="Perreira-Neves A."/>
            <person name="Rosa I.A."/>
            <person name="Tasca T."/>
            <person name="Bogo M.R."/>
            <person name="de Souza W."/>
        </authorList>
    </citation>
    <scope>NUCLEOTIDE SEQUENCE [LARGE SCALE GENOMIC DNA]</scope>
    <source>
        <strain evidence="10">K</strain>
    </source>
</reference>
<evidence type="ECO:0000256" key="4">
    <source>
        <dbReference type="ARBA" id="ARBA00022912"/>
    </source>
</evidence>
<evidence type="ECO:0000256" key="1">
    <source>
        <dbReference type="ARBA" id="ARBA00001936"/>
    </source>
</evidence>
<dbReference type="Pfam" id="PF00149">
    <property type="entry name" value="Metallophos"/>
    <property type="match status" value="1"/>
</dbReference>
<comment type="caution">
    <text evidence="10">The sequence shown here is derived from an EMBL/GenBank/DDBJ whole genome shotgun (WGS) entry which is preliminary data.</text>
</comment>
<evidence type="ECO:0000313" key="11">
    <source>
        <dbReference type="Proteomes" id="UP000179807"/>
    </source>
</evidence>
<dbReference type="RefSeq" id="XP_068345986.1">
    <property type="nucleotide sequence ID" value="XM_068496494.1"/>
</dbReference>
<dbReference type="GO" id="GO:0004722">
    <property type="term" value="F:protein serine/threonine phosphatase activity"/>
    <property type="evidence" value="ECO:0007669"/>
    <property type="project" value="UniProtKB-EC"/>
</dbReference>
<organism evidence="10 11">
    <name type="scientific">Tritrichomonas foetus</name>
    <dbReference type="NCBI Taxonomy" id="1144522"/>
    <lineage>
        <taxon>Eukaryota</taxon>
        <taxon>Metamonada</taxon>
        <taxon>Parabasalia</taxon>
        <taxon>Tritrichomonadida</taxon>
        <taxon>Tritrichomonadidae</taxon>
        <taxon>Tritrichomonas</taxon>
    </lineage>
</organism>
<comment type="catalytic activity">
    <reaction evidence="7 8">
        <text>O-phospho-L-threonyl-[protein] + H2O = L-threonyl-[protein] + phosphate</text>
        <dbReference type="Rhea" id="RHEA:47004"/>
        <dbReference type="Rhea" id="RHEA-COMP:11060"/>
        <dbReference type="Rhea" id="RHEA-COMP:11605"/>
        <dbReference type="ChEBI" id="CHEBI:15377"/>
        <dbReference type="ChEBI" id="CHEBI:30013"/>
        <dbReference type="ChEBI" id="CHEBI:43474"/>
        <dbReference type="ChEBI" id="CHEBI:61977"/>
        <dbReference type="EC" id="3.1.3.16"/>
    </reaction>
</comment>
<name>A0A1J4J270_9EUKA</name>
<dbReference type="GO" id="GO:0005634">
    <property type="term" value="C:nucleus"/>
    <property type="evidence" value="ECO:0007669"/>
    <property type="project" value="TreeGrafter"/>
</dbReference>
<evidence type="ECO:0000256" key="2">
    <source>
        <dbReference type="ARBA" id="ARBA00022723"/>
    </source>
</evidence>
<evidence type="ECO:0000256" key="3">
    <source>
        <dbReference type="ARBA" id="ARBA00022801"/>
    </source>
</evidence>
<gene>
    <name evidence="10" type="ORF">TRFO_12205</name>
</gene>
<sequence length="435" mass="49521">MNLSIIFNHIRNLFEYESYFIFLSARNTKLTFMNSNSFFAPSFVLDNLRQFLSLEESQIPQVGNEIRIPSFQEEVLMQLCEDAIKAFRFNSPVIEVETPTVIIGDLHGNLHDLLRIWSALDDPFANKFVFLGDYVDRGQYQLETVILLLALAIQYPSNIFILRGNHEFRNINQNGGFLTEVTERYSKELWGKINDVFDHLLIAAIVDHKYFCVHGGIGPGLKLISDLNKCQLPIKDDSDPLLGDLFWSDPSKSVQNFAESNRGRGSLFGLLATHSFLARNKLHTIIRGHQSIKNGLQKKLDNKVITVFSSSSVNTNGKVLAGVLYIDQKNEMSQRIFHPIIVPKRRQAVFYNVKLPKSKTTIHSLTSYYCGNKRSSLISSLQSFTLNNSRALTSRTLTSKKLMKKTIYAQYVIPVSILIPQTIKMQCSKYDLHTA</sequence>
<dbReference type="InterPro" id="IPR004843">
    <property type="entry name" value="Calcineurin-like_PHP"/>
</dbReference>
<keyword evidence="4" id="KW-0904">Protein phosphatase</keyword>
<dbReference type="PANTHER" id="PTHR11668">
    <property type="entry name" value="SERINE/THREONINE PROTEIN PHOSPHATASE"/>
    <property type="match status" value="1"/>
</dbReference>
<dbReference type="InterPro" id="IPR050341">
    <property type="entry name" value="PP1_catalytic_subunit"/>
</dbReference>
<evidence type="ECO:0000256" key="6">
    <source>
        <dbReference type="ARBA" id="ARBA00047761"/>
    </source>
</evidence>
<dbReference type="InterPro" id="IPR029052">
    <property type="entry name" value="Metallo-depent_PP-like"/>
</dbReference>
<protein>
    <recommendedName>
        <fullName evidence="8">Serine/threonine-protein phosphatase</fullName>
        <ecNumber evidence="8">3.1.3.16</ecNumber>
    </recommendedName>
</protein>
<dbReference type="GeneID" id="94831198"/>
<dbReference type="PROSITE" id="PS00125">
    <property type="entry name" value="SER_THR_PHOSPHATASE"/>
    <property type="match status" value="1"/>
</dbReference>
<dbReference type="SUPFAM" id="SSF56300">
    <property type="entry name" value="Metallo-dependent phosphatases"/>
    <property type="match status" value="1"/>
</dbReference>